<organism evidence="2 3">
    <name type="scientific">Allosaccharopolyspora coralli</name>
    <dbReference type="NCBI Taxonomy" id="2665642"/>
    <lineage>
        <taxon>Bacteria</taxon>
        <taxon>Bacillati</taxon>
        <taxon>Actinomycetota</taxon>
        <taxon>Actinomycetes</taxon>
        <taxon>Pseudonocardiales</taxon>
        <taxon>Pseudonocardiaceae</taxon>
        <taxon>Allosaccharopolyspora</taxon>
    </lineage>
</organism>
<feature type="transmembrane region" description="Helical" evidence="1">
    <location>
        <begin position="40"/>
        <end position="62"/>
    </location>
</feature>
<dbReference type="AlphaFoldDB" id="A0A5Q3QB85"/>
<dbReference type="Proteomes" id="UP000371041">
    <property type="component" value="Chromosome"/>
</dbReference>
<name>A0A5Q3QB85_9PSEU</name>
<reference evidence="3" key="1">
    <citation type="submission" date="2019-11" db="EMBL/GenBank/DDBJ databases">
        <title>The complete genome sequence of Saccharopolyspora sp. E2A.</title>
        <authorList>
            <person name="Zhang G."/>
        </authorList>
    </citation>
    <scope>NUCLEOTIDE SEQUENCE [LARGE SCALE GENOMIC DNA]</scope>
    <source>
        <strain evidence="3">E2A</strain>
    </source>
</reference>
<dbReference type="RefSeq" id="WP_154078300.1">
    <property type="nucleotide sequence ID" value="NZ_CP045929.1"/>
</dbReference>
<protein>
    <submittedName>
        <fullName evidence="2">Uncharacterized protein</fullName>
    </submittedName>
</protein>
<dbReference type="EMBL" id="CP045929">
    <property type="protein sequence ID" value="QGK71732.1"/>
    <property type="molecule type" value="Genomic_DNA"/>
</dbReference>
<keyword evidence="1" id="KW-0472">Membrane</keyword>
<sequence>MVDAKRQRRRHVSALGWAAGVTLLLGLLDTADLSQKPPHIHALWLLLIFVLAAGFWELVHLLTRDKLLARKNNPEG</sequence>
<evidence type="ECO:0000313" key="2">
    <source>
        <dbReference type="EMBL" id="QGK71732.1"/>
    </source>
</evidence>
<keyword evidence="1" id="KW-0812">Transmembrane</keyword>
<evidence type="ECO:0000256" key="1">
    <source>
        <dbReference type="SAM" id="Phobius"/>
    </source>
</evidence>
<gene>
    <name evidence="2" type="ORF">GIY23_21415</name>
</gene>
<accession>A0A5Q3QB85</accession>
<dbReference type="KEGG" id="sace:GIY23_21415"/>
<keyword evidence="3" id="KW-1185">Reference proteome</keyword>
<keyword evidence="1" id="KW-1133">Transmembrane helix</keyword>
<proteinExistence type="predicted"/>
<evidence type="ECO:0000313" key="3">
    <source>
        <dbReference type="Proteomes" id="UP000371041"/>
    </source>
</evidence>